<evidence type="ECO:0000256" key="2">
    <source>
        <dbReference type="ARBA" id="ARBA00010239"/>
    </source>
</evidence>
<proteinExistence type="inferred from homology"/>
<dbReference type="EMBL" id="LUGH01000256">
    <property type="protein sequence ID" value="OBZ86978.1"/>
    <property type="molecule type" value="Genomic_DNA"/>
</dbReference>
<protein>
    <submittedName>
        <fullName evidence="6">SWI/SNF chromatin-remodeling complex subunit snf5</fullName>
    </submittedName>
</protein>
<evidence type="ECO:0000313" key="6">
    <source>
        <dbReference type="EMBL" id="OBZ86978.1"/>
    </source>
</evidence>
<gene>
    <name evidence="6" type="primary">snf5_0</name>
    <name evidence="6" type="ORF">A0J61_04983</name>
</gene>
<comment type="similarity">
    <text evidence="2">Belongs to the SNF5 family.</text>
</comment>
<name>A0A1C7ND68_9FUNG</name>
<reference evidence="6 7" key="1">
    <citation type="submission" date="2016-03" db="EMBL/GenBank/DDBJ databases">
        <title>Choanephora cucurbitarum.</title>
        <authorList>
            <person name="Min B."/>
            <person name="Park H."/>
            <person name="Park J.-H."/>
            <person name="Shin H.-D."/>
            <person name="Choi I.-G."/>
        </authorList>
    </citation>
    <scope>NUCLEOTIDE SEQUENCE [LARGE SCALE GENOMIC DNA]</scope>
    <source>
        <strain evidence="6 7">KUS-F28377</strain>
    </source>
</reference>
<dbReference type="GO" id="GO:0000228">
    <property type="term" value="C:nuclear chromosome"/>
    <property type="evidence" value="ECO:0007669"/>
    <property type="project" value="InterPro"/>
</dbReference>
<dbReference type="OrthoDB" id="515064at2759"/>
<evidence type="ECO:0000256" key="4">
    <source>
        <dbReference type="ARBA" id="ARBA00023163"/>
    </source>
</evidence>
<dbReference type="AlphaFoldDB" id="A0A1C7ND68"/>
<keyword evidence="4" id="KW-0804">Transcription</keyword>
<dbReference type="PANTHER" id="PTHR10019">
    <property type="entry name" value="SNF5"/>
    <property type="match status" value="1"/>
</dbReference>
<dbReference type="Proteomes" id="UP000093000">
    <property type="component" value="Unassembled WGS sequence"/>
</dbReference>
<dbReference type="InParanoid" id="A0A1C7ND68"/>
<dbReference type="STRING" id="101091.A0A1C7ND68"/>
<dbReference type="Pfam" id="PF04855">
    <property type="entry name" value="SNF5"/>
    <property type="match status" value="1"/>
</dbReference>
<sequence length="616" mass="70810">MQRNLLFLQQQQALVRQAQQQKAAAAAAAAAMANNGQMSDQFNPNLWLQQQQQQQQQQVSFHPSFDNKVFMQQQQQKTQAIKTPALVQRKSQPTLATQSLPFETIQVESVTQQKNLKTYIDRDSQYQTTLDRQHKRHVELAQQKKQEIDLANQLRRERVQHKGLTLFGPGYNGYGNGKTGPPTPYTRIVYPGDKKRKRQQIRIPLQHSIEQAKKEELLVPIRLDIDQDGYRVRDTFTWNLNESLISPEQFAEITCDDLRLPVPVFGPLIAASIKEQIQDFDLNMSSMVVQDESKVDAYEEFMRSKKQKIQHTEEEEETTSKSSSTELRTIIKLDIIVGNRILNDQFEWDITCKHNSPEAFAEKMVSDLGLGGEFKQSLLLTGHDFSDSLVENDELRRSFLPVVRNVVRETQYLERFTPSLLELTESELDKIEKGRIRESRQVSLLLRKRRGVRNRKGVVSLPDRDPIPTFRTIFASPPEHEMTDDQFLKSMQVNPGLDVHHSQRKSAAKARMSIAAEAAGVSLTSGQLEDHVDQATRPISNKLVHPSWRCIDCGCSPFMTALVRSSQQTGEKSLCNACGLYRFKYNSARPKNYVDKEIMNEIPHMNDWQHHLTKYR</sequence>
<evidence type="ECO:0000256" key="3">
    <source>
        <dbReference type="ARBA" id="ARBA00023015"/>
    </source>
</evidence>
<comment type="caution">
    <text evidence="6">The sequence shown here is derived from an EMBL/GenBank/DDBJ whole genome shotgun (WGS) entry which is preliminary data.</text>
</comment>
<evidence type="ECO:0000313" key="7">
    <source>
        <dbReference type="Proteomes" id="UP000093000"/>
    </source>
</evidence>
<evidence type="ECO:0000256" key="1">
    <source>
        <dbReference type="ARBA" id="ARBA00004123"/>
    </source>
</evidence>
<keyword evidence="3" id="KW-0805">Transcription regulation</keyword>
<evidence type="ECO:0000256" key="5">
    <source>
        <dbReference type="ARBA" id="ARBA00023242"/>
    </source>
</evidence>
<dbReference type="GO" id="GO:0006338">
    <property type="term" value="P:chromatin remodeling"/>
    <property type="evidence" value="ECO:0007669"/>
    <property type="project" value="InterPro"/>
</dbReference>
<dbReference type="InterPro" id="IPR006939">
    <property type="entry name" value="SNF5"/>
</dbReference>
<accession>A0A1C7ND68</accession>
<keyword evidence="7" id="KW-1185">Reference proteome</keyword>
<dbReference type="Gene3D" id="3.30.50.10">
    <property type="entry name" value="Erythroid Transcription Factor GATA-1, subunit A"/>
    <property type="match status" value="1"/>
</dbReference>
<keyword evidence="5" id="KW-0539">Nucleus</keyword>
<comment type="subcellular location">
    <subcellularLocation>
        <location evidence="1">Nucleus</location>
    </subcellularLocation>
</comment>
<organism evidence="6 7">
    <name type="scientific">Choanephora cucurbitarum</name>
    <dbReference type="NCBI Taxonomy" id="101091"/>
    <lineage>
        <taxon>Eukaryota</taxon>
        <taxon>Fungi</taxon>
        <taxon>Fungi incertae sedis</taxon>
        <taxon>Mucoromycota</taxon>
        <taxon>Mucoromycotina</taxon>
        <taxon>Mucoromycetes</taxon>
        <taxon>Mucorales</taxon>
        <taxon>Mucorineae</taxon>
        <taxon>Choanephoraceae</taxon>
        <taxon>Choanephoroideae</taxon>
        <taxon>Choanephora</taxon>
    </lineage>
</organism>
<dbReference type="SUPFAM" id="SSF57716">
    <property type="entry name" value="Glucocorticoid receptor-like (DNA-binding domain)"/>
    <property type="match status" value="1"/>
</dbReference>
<dbReference type="GO" id="GO:0008270">
    <property type="term" value="F:zinc ion binding"/>
    <property type="evidence" value="ECO:0007669"/>
    <property type="project" value="InterPro"/>
</dbReference>
<dbReference type="GO" id="GO:0006355">
    <property type="term" value="P:regulation of DNA-templated transcription"/>
    <property type="evidence" value="ECO:0007669"/>
    <property type="project" value="InterPro"/>
</dbReference>
<dbReference type="FunCoup" id="A0A1C7ND68">
    <property type="interactions" value="194"/>
</dbReference>
<dbReference type="InterPro" id="IPR013088">
    <property type="entry name" value="Znf_NHR/GATA"/>
</dbReference>